<dbReference type="SUPFAM" id="SSF54593">
    <property type="entry name" value="Glyoxalase/Bleomycin resistance protein/Dihydroxybiphenyl dioxygenase"/>
    <property type="match status" value="1"/>
</dbReference>
<dbReference type="Proteomes" id="UP000199352">
    <property type="component" value="Unassembled WGS sequence"/>
</dbReference>
<proteinExistence type="predicted"/>
<dbReference type="Pfam" id="PF00903">
    <property type="entry name" value="Glyoxalase"/>
    <property type="match status" value="1"/>
</dbReference>
<accession>A0A1H9W126</accession>
<organism evidence="2 3">
    <name type="scientific">Lentzea xinjiangensis</name>
    <dbReference type="NCBI Taxonomy" id="402600"/>
    <lineage>
        <taxon>Bacteria</taxon>
        <taxon>Bacillati</taxon>
        <taxon>Actinomycetota</taxon>
        <taxon>Actinomycetes</taxon>
        <taxon>Pseudonocardiales</taxon>
        <taxon>Pseudonocardiaceae</taxon>
        <taxon>Lentzea</taxon>
    </lineage>
</organism>
<evidence type="ECO:0000313" key="2">
    <source>
        <dbReference type="EMBL" id="SES27223.1"/>
    </source>
</evidence>
<feature type="domain" description="VOC" evidence="1">
    <location>
        <begin position="9"/>
        <end position="122"/>
    </location>
</feature>
<dbReference type="EMBL" id="FOFR01000029">
    <property type="protein sequence ID" value="SES27223.1"/>
    <property type="molecule type" value="Genomic_DNA"/>
</dbReference>
<evidence type="ECO:0000313" key="3">
    <source>
        <dbReference type="Proteomes" id="UP000199352"/>
    </source>
</evidence>
<gene>
    <name evidence="2" type="ORF">SAMN05216188_12950</name>
</gene>
<reference evidence="3" key="1">
    <citation type="submission" date="2016-10" db="EMBL/GenBank/DDBJ databases">
        <authorList>
            <person name="Varghese N."/>
            <person name="Submissions S."/>
        </authorList>
    </citation>
    <scope>NUCLEOTIDE SEQUENCE [LARGE SCALE GENOMIC DNA]</scope>
    <source>
        <strain evidence="3">CGMCC 4.3525</strain>
    </source>
</reference>
<dbReference type="PROSITE" id="PS51819">
    <property type="entry name" value="VOC"/>
    <property type="match status" value="1"/>
</dbReference>
<name>A0A1H9W126_9PSEU</name>
<dbReference type="Gene3D" id="3.10.180.10">
    <property type="entry name" value="2,3-Dihydroxybiphenyl 1,2-Dioxygenase, domain 1"/>
    <property type="match status" value="1"/>
</dbReference>
<dbReference type="STRING" id="402600.SAMN05216188_12950"/>
<evidence type="ECO:0000259" key="1">
    <source>
        <dbReference type="PROSITE" id="PS51819"/>
    </source>
</evidence>
<dbReference type="InterPro" id="IPR037523">
    <property type="entry name" value="VOC_core"/>
</dbReference>
<keyword evidence="3" id="KW-1185">Reference proteome</keyword>
<sequence length="500" mass="56395">MNIGQALLGTGSMPCLRVPDLDTAVEHYRATLGFEDVELLTDPHRVAVVRRAGAGLLLQESDHPDRPGGWDAVFFVQRVDQAMADLRRRGATIQFGTGISALSARTMEARDPWGNVLAFCELESGLAHSARQLARRALPTRARIALRDARHAREERPHLREFAQFYRGLADHRDVFYMFFTGGLLHWVVSAIRHVPADVNLVLLGSDLPEEDETWLRRNVNRPLHVVRLGIDDNTMWEFLFEVNEHNFGWIDIDCFVLKPKLFADMTRLEDGVAVNGVWTYEAAPSVPISCTHFAFLDVGVIRELRRAQQPISPTNYDYRGMNVFLHPRTNCRILTGPQQSRLLRVLPPDEHGRPLPPGDGPFFDTLVAYQIDAAAAGYRTHAVRPLAHRSEASLQVEEGADRLWQQDMTDEVVHVGGVSYYQRYFHGVDLRAMYAAAEHMLLSRLVDRLPRTYSMMLAGRRADLEHLGVRSEDAENLILRHLVVDRGISPESAARVIGG</sequence>
<dbReference type="InterPro" id="IPR004360">
    <property type="entry name" value="Glyas_Fos-R_dOase_dom"/>
</dbReference>
<dbReference type="InterPro" id="IPR029068">
    <property type="entry name" value="Glyas_Bleomycin-R_OHBP_Dase"/>
</dbReference>
<dbReference type="AlphaFoldDB" id="A0A1H9W126"/>
<dbReference type="RefSeq" id="WP_177221607.1">
    <property type="nucleotide sequence ID" value="NZ_FOFR01000029.1"/>
</dbReference>
<protein>
    <recommendedName>
        <fullName evidence="1">VOC domain-containing protein</fullName>
    </recommendedName>
</protein>